<organism evidence="1 2">
    <name type="scientific">Thelohanellus kitauei</name>
    <name type="common">Myxosporean</name>
    <dbReference type="NCBI Taxonomy" id="669202"/>
    <lineage>
        <taxon>Eukaryota</taxon>
        <taxon>Metazoa</taxon>
        <taxon>Cnidaria</taxon>
        <taxon>Myxozoa</taxon>
        <taxon>Myxosporea</taxon>
        <taxon>Bivalvulida</taxon>
        <taxon>Platysporina</taxon>
        <taxon>Myxobolidae</taxon>
        <taxon>Thelohanellus</taxon>
    </lineage>
</organism>
<dbReference type="Proteomes" id="UP000031668">
    <property type="component" value="Unassembled WGS sequence"/>
</dbReference>
<gene>
    <name evidence="1" type="ORF">RF11_07536</name>
</gene>
<keyword evidence="2" id="KW-1185">Reference proteome</keyword>
<name>A0A0C2I9I3_THEKT</name>
<accession>A0A0C2I9I3</accession>
<proteinExistence type="predicted"/>
<sequence>MKWISYLAITFDLFEHMTEFNITHKGNGITAFKLTVKLFSRQISHNIITHFQTLKKYGTEDYVDEEFSRLLKYSTYFEILQFSFTTDFEKEPCGLQHELVDLQCDSTQIE</sequence>
<reference evidence="1 2" key="1">
    <citation type="journal article" date="2014" name="Genome Biol. Evol.">
        <title>The genome of the myxosporean Thelohanellus kitauei shows adaptations to nutrient acquisition within its fish host.</title>
        <authorList>
            <person name="Yang Y."/>
            <person name="Xiong J."/>
            <person name="Zhou Z."/>
            <person name="Huo F."/>
            <person name="Miao W."/>
            <person name="Ran C."/>
            <person name="Liu Y."/>
            <person name="Zhang J."/>
            <person name="Feng J."/>
            <person name="Wang M."/>
            <person name="Wang M."/>
            <person name="Wang L."/>
            <person name="Yao B."/>
        </authorList>
    </citation>
    <scope>NUCLEOTIDE SEQUENCE [LARGE SCALE GENOMIC DNA]</scope>
    <source>
        <strain evidence="1">Wuqing</strain>
    </source>
</reference>
<evidence type="ECO:0000313" key="2">
    <source>
        <dbReference type="Proteomes" id="UP000031668"/>
    </source>
</evidence>
<dbReference type="EMBL" id="JWZT01005177">
    <property type="protein sequence ID" value="KII61928.1"/>
    <property type="molecule type" value="Genomic_DNA"/>
</dbReference>
<evidence type="ECO:0000313" key="1">
    <source>
        <dbReference type="EMBL" id="KII61928.1"/>
    </source>
</evidence>
<protein>
    <submittedName>
        <fullName evidence="1">Uncharacterized protein</fullName>
    </submittedName>
</protein>
<comment type="caution">
    <text evidence="1">The sequence shown here is derived from an EMBL/GenBank/DDBJ whole genome shotgun (WGS) entry which is preliminary data.</text>
</comment>
<dbReference type="AlphaFoldDB" id="A0A0C2I9I3"/>